<dbReference type="OrthoDB" id="9802066at2"/>
<keyword evidence="3" id="KW-1185">Reference proteome</keyword>
<reference evidence="2 3" key="1">
    <citation type="submission" date="2014-03" db="EMBL/GenBank/DDBJ databases">
        <title>Bradyrhizobium valentinum sp. nov., isolated from effective nodules of Lupinus mariae-josephae, a lupine endemic of basic-lime soils in Eastern Spain.</title>
        <authorList>
            <person name="Duran D."/>
            <person name="Rey L."/>
            <person name="Navarro A."/>
            <person name="Busquets A."/>
            <person name="Imperial J."/>
            <person name="Ruiz-Argueso T."/>
        </authorList>
    </citation>
    <scope>NUCLEOTIDE SEQUENCE [LARGE SCALE GENOMIC DNA]</scope>
    <source>
        <strain evidence="2 3">PAC68</strain>
    </source>
</reference>
<dbReference type="PANTHER" id="PTHR43155:SF2">
    <property type="entry name" value="CYCLIC DI-GMP PHOSPHODIESTERASE PA4108"/>
    <property type="match status" value="1"/>
</dbReference>
<dbReference type="STRING" id="280332.CQ12_19850"/>
<feature type="domain" description="HD-GYP" evidence="1">
    <location>
        <begin position="160"/>
        <end position="347"/>
    </location>
</feature>
<dbReference type="InterPro" id="IPR006675">
    <property type="entry name" value="HDIG_dom"/>
</dbReference>
<dbReference type="InterPro" id="IPR003607">
    <property type="entry name" value="HD/PDEase_dom"/>
</dbReference>
<dbReference type="Gene3D" id="1.10.3210.10">
    <property type="entry name" value="Hypothetical protein af1432"/>
    <property type="match status" value="1"/>
</dbReference>
<dbReference type="InterPro" id="IPR037522">
    <property type="entry name" value="HD_GYP_dom"/>
</dbReference>
<dbReference type="AlphaFoldDB" id="A0A0R3LBP8"/>
<name>A0A0R3LBP8_9BRAD</name>
<evidence type="ECO:0000313" key="2">
    <source>
        <dbReference type="EMBL" id="KRR05321.1"/>
    </source>
</evidence>
<gene>
    <name evidence="2" type="ORF">CQ12_19850</name>
</gene>
<dbReference type="NCBIfam" id="TIGR00277">
    <property type="entry name" value="HDIG"/>
    <property type="match status" value="1"/>
</dbReference>
<evidence type="ECO:0000313" key="3">
    <source>
        <dbReference type="Proteomes" id="UP000050863"/>
    </source>
</evidence>
<evidence type="ECO:0000259" key="1">
    <source>
        <dbReference type="PROSITE" id="PS51832"/>
    </source>
</evidence>
<protein>
    <recommendedName>
        <fullName evidence="1">HD-GYP domain-containing protein</fullName>
    </recommendedName>
</protein>
<dbReference type="Proteomes" id="UP000050863">
    <property type="component" value="Unassembled WGS sequence"/>
</dbReference>
<dbReference type="GO" id="GO:0008081">
    <property type="term" value="F:phosphoric diester hydrolase activity"/>
    <property type="evidence" value="ECO:0007669"/>
    <property type="project" value="UniProtKB-ARBA"/>
</dbReference>
<dbReference type="PANTHER" id="PTHR43155">
    <property type="entry name" value="CYCLIC DI-GMP PHOSPHODIESTERASE PA4108-RELATED"/>
    <property type="match status" value="1"/>
</dbReference>
<comment type="caution">
    <text evidence="2">The sequence shown here is derived from an EMBL/GenBank/DDBJ whole genome shotgun (WGS) entry which is preliminary data.</text>
</comment>
<dbReference type="EMBL" id="LLXZ01000123">
    <property type="protein sequence ID" value="KRR05321.1"/>
    <property type="molecule type" value="Genomic_DNA"/>
</dbReference>
<dbReference type="SMART" id="SM00471">
    <property type="entry name" value="HDc"/>
    <property type="match status" value="1"/>
</dbReference>
<proteinExistence type="predicted"/>
<organism evidence="2 3">
    <name type="scientific">Bradyrhizobium jicamae</name>
    <dbReference type="NCBI Taxonomy" id="280332"/>
    <lineage>
        <taxon>Bacteria</taxon>
        <taxon>Pseudomonadati</taxon>
        <taxon>Pseudomonadota</taxon>
        <taxon>Alphaproteobacteria</taxon>
        <taxon>Hyphomicrobiales</taxon>
        <taxon>Nitrobacteraceae</taxon>
        <taxon>Bradyrhizobium</taxon>
    </lineage>
</organism>
<dbReference type="SUPFAM" id="SSF109604">
    <property type="entry name" value="HD-domain/PDEase-like"/>
    <property type="match status" value="1"/>
</dbReference>
<dbReference type="Pfam" id="PF13487">
    <property type="entry name" value="HD_5"/>
    <property type="match status" value="1"/>
</dbReference>
<sequence length="347" mass="37614">MLVYFVTDEPTKLPAIRAMLEPQHAVVPWLLGGDGTRIRSHGVLMVDVDLRQMPRVDKLRFVLQDLAAIPEKLFVVHNLSRSMVAQAHALGATSIISRPKEAVLKVAEIEAAEAAAADSAAAPALDLDEGVAAFASMFSNVRLGKPVKVADAKRATSKIISRVGKEGLSTWLDEVRRYHEGTFQHCLLVTGIAVGFALDIGFSGADVSRLGLAATLHDIGKARIPLAILDKPGRLDPEEEQIIRRHPEIGYDLLKGVAGITPEILDGVRHHHEYLDGSGYPDGLKAAEISDLVRLLTISDIFAALIESRPYRPPMPRPDAYQILCGMEGKLEGSLVKAFRNVALGPK</sequence>
<dbReference type="PROSITE" id="PS51832">
    <property type="entry name" value="HD_GYP"/>
    <property type="match status" value="1"/>
</dbReference>
<accession>A0A0R3LBP8</accession>
<dbReference type="CDD" id="cd00077">
    <property type="entry name" value="HDc"/>
    <property type="match status" value="1"/>
</dbReference>